<keyword evidence="2" id="KW-1185">Reference proteome</keyword>
<evidence type="ECO:0000313" key="1">
    <source>
        <dbReference type="EMBL" id="QNM81949.1"/>
    </source>
</evidence>
<dbReference type="AlphaFoldDB" id="A0A7G9L000"/>
<reference evidence="1 2" key="1">
    <citation type="submission" date="2020-08" db="EMBL/GenBank/DDBJ databases">
        <title>Sphingomonas sp. sand1-3 16S ribosomal RNA gene Genome sequencing and assembly.</title>
        <authorList>
            <person name="Kang M."/>
        </authorList>
    </citation>
    <scope>NUCLEOTIDE SEQUENCE [LARGE SCALE GENOMIC DNA]</scope>
    <source>
        <strain evidence="2">sand1-3</strain>
    </source>
</reference>
<evidence type="ECO:0000313" key="2">
    <source>
        <dbReference type="Proteomes" id="UP000515861"/>
    </source>
</evidence>
<dbReference type="Proteomes" id="UP000515861">
    <property type="component" value="Chromosome"/>
</dbReference>
<dbReference type="KEGG" id="ssau:H8M03_07850"/>
<dbReference type="RefSeq" id="WP_187478905.1">
    <property type="nucleotide sequence ID" value="NZ_CP060697.1"/>
</dbReference>
<accession>A0A7G9L000</accession>
<gene>
    <name evidence="1" type="ORF">H8M03_07850</name>
</gene>
<dbReference type="EMBL" id="CP060697">
    <property type="protein sequence ID" value="QNM81949.1"/>
    <property type="molecule type" value="Genomic_DNA"/>
</dbReference>
<proteinExistence type="predicted"/>
<sequence length="68" mass="7391">MSRLEGKIGGDGNQPVEAEDILEALAEEQRREAVRRYFSGGDGWREASASLGGAFAAKQPWLKPDGEE</sequence>
<organism evidence="1 2">
    <name type="scientific">Sphingomonas sabuli</name>
    <dbReference type="NCBI Taxonomy" id="2764186"/>
    <lineage>
        <taxon>Bacteria</taxon>
        <taxon>Pseudomonadati</taxon>
        <taxon>Pseudomonadota</taxon>
        <taxon>Alphaproteobacteria</taxon>
        <taxon>Sphingomonadales</taxon>
        <taxon>Sphingomonadaceae</taxon>
        <taxon>Sphingomonas</taxon>
    </lineage>
</organism>
<name>A0A7G9L000_9SPHN</name>
<protein>
    <submittedName>
        <fullName evidence="1">Uncharacterized protein</fullName>
    </submittedName>
</protein>